<sequence>MADILQYSADLDPDFISIEIFKELFLIDEEKLQEPIKRLKALSIMNLTYQNRQAGLQLHRLMQFITK</sequence>
<keyword evidence="2" id="KW-1185">Reference proteome</keyword>
<protein>
    <submittedName>
        <fullName evidence="1">Putative tetratricopeptide repeat-containing protein</fullName>
    </submittedName>
</protein>
<dbReference type="EMBL" id="LAOQ01000003">
    <property type="protein sequence ID" value="KJW04563.1"/>
    <property type="molecule type" value="Genomic_DNA"/>
</dbReference>
<dbReference type="PATRIC" id="fig|1268837.3.peg.1058"/>
<proteinExistence type="predicted"/>
<gene>
    <name evidence="1" type="ORF">RAT170B_0876</name>
</gene>
<evidence type="ECO:0000313" key="1">
    <source>
        <dbReference type="EMBL" id="KJW04563.1"/>
    </source>
</evidence>
<dbReference type="AlphaFoldDB" id="A0A0F3RE56"/>
<accession>A0A0F3RE56</accession>
<dbReference type="RefSeq" id="WP_041404291.1">
    <property type="nucleotide sequence ID" value="NZ_LAOQ01000003.1"/>
</dbReference>
<reference evidence="1 2" key="1">
    <citation type="submission" date="2015-01" db="EMBL/GenBank/DDBJ databases">
        <title>Genome Sequencing of Rickettsiales /home/snadendla/prok_pipe/test/illegal_ec_num.txt.</title>
        <authorList>
            <person name="Daugherty S.C."/>
            <person name="Su Q."/>
            <person name="Abolude K."/>
            <person name="Beier-Sexton M."/>
            <person name="Carlyon J.A."/>
            <person name="Carter R."/>
            <person name="Day N.P."/>
            <person name="Dumler S.J."/>
            <person name="Dyachenko V."/>
            <person name="Godinez A."/>
            <person name="Kurtti T.J."/>
            <person name="Lichay M."/>
            <person name="Mullins K.E."/>
            <person name="Ott S."/>
            <person name="Pappas-Brown V."/>
            <person name="Paris D.H."/>
            <person name="Patel P."/>
            <person name="Richards A.L."/>
            <person name="Sadzewicz L."/>
            <person name="Sears K."/>
            <person name="Seidman D."/>
            <person name="Sengamalay N."/>
            <person name="Stenos J."/>
            <person name="Tallon L.J."/>
            <person name="Vincent G."/>
            <person name="Fraser C.M."/>
            <person name="Munderloh U."/>
            <person name="Dunning-Hotopp J.C."/>
        </authorList>
    </citation>
    <scope>NUCLEOTIDE SEQUENCE [LARGE SCALE GENOMIC DNA]</scope>
    <source>
        <strain evidence="1 2">T170-B</strain>
    </source>
</reference>
<organism evidence="1 2">
    <name type="scientific">Rickettsia argasii T170-B</name>
    <dbReference type="NCBI Taxonomy" id="1268837"/>
    <lineage>
        <taxon>Bacteria</taxon>
        <taxon>Pseudomonadati</taxon>
        <taxon>Pseudomonadota</taxon>
        <taxon>Alphaproteobacteria</taxon>
        <taxon>Rickettsiales</taxon>
        <taxon>Rickettsiaceae</taxon>
        <taxon>Rickettsieae</taxon>
        <taxon>Rickettsia</taxon>
        <taxon>spotted fever group</taxon>
    </lineage>
</organism>
<comment type="caution">
    <text evidence="1">The sequence shown here is derived from an EMBL/GenBank/DDBJ whole genome shotgun (WGS) entry which is preliminary data.</text>
</comment>
<name>A0A0F3RE56_9RICK</name>
<dbReference type="Proteomes" id="UP000033736">
    <property type="component" value="Unassembled WGS sequence"/>
</dbReference>
<evidence type="ECO:0000313" key="2">
    <source>
        <dbReference type="Proteomes" id="UP000033736"/>
    </source>
</evidence>